<comment type="caution">
    <text evidence="8">The sequence shown here is derived from an EMBL/GenBank/DDBJ whole genome shotgun (WGS) entry which is preliminary data.</text>
</comment>
<evidence type="ECO:0000256" key="6">
    <source>
        <dbReference type="ARBA" id="ARBA00023002"/>
    </source>
</evidence>
<sequence>MNAIVSVTGDWGIGSEGRLLVRNKADMHRFVELTMGGTVLMGRKTFESFPGGALKGRRNVVLTRDGGFRAAGVEVVHDVDEALRAVSEGAGEKGGKGEKVWLIGGESVYRELLPACELAYVTKNDVVLPADAFFPDLDANPSWVVAEEEPGGVTAGGVPFSYVTYQRVRP</sequence>
<protein>
    <recommendedName>
        <fullName evidence="3">dihydrofolate reductase</fullName>
        <ecNumber evidence="3">1.5.1.3</ecNumber>
    </recommendedName>
</protein>
<keyword evidence="5" id="KW-0521">NADP</keyword>
<evidence type="ECO:0000256" key="1">
    <source>
        <dbReference type="ARBA" id="ARBA00004903"/>
    </source>
</evidence>
<dbReference type="GO" id="GO:0004146">
    <property type="term" value="F:dihydrofolate reductase activity"/>
    <property type="evidence" value="ECO:0007669"/>
    <property type="project" value="UniProtKB-EC"/>
</dbReference>
<dbReference type="Gene3D" id="3.40.430.10">
    <property type="entry name" value="Dihydrofolate Reductase, subunit A"/>
    <property type="match status" value="1"/>
</dbReference>
<dbReference type="PANTHER" id="PTHR48069">
    <property type="entry name" value="DIHYDROFOLATE REDUCTASE"/>
    <property type="match status" value="1"/>
</dbReference>
<organism evidence="8 9">
    <name type="scientific">Olsenella absiana</name>
    <dbReference type="NCBI Taxonomy" id="3115222"/>
    <lineage>
        <taxon>Bacteria</taxon>
        <taxon>Bacillati</taxon>
        <taxon>Actinomycetota</taxon>
        <taxon>Coriobacteriia</taxon>
        <taxon>Coriobacteriales</taxon>
        <taxon>Atopobiaceae</taxon>
        <taxon>Olsenella</taxon>
    </lineage>
</organism>
<accession>A0ABU7R9A4</accession>
<dbReference type="InterPro" id="IPR012259">
    <property type="entry name" value="DHFR"/>
</dbReference>
<proteinExistence type="inferred from homology"/>
<evidence type="ECO:0000313" key="9">
    <source>
        <dbReference type="Proteomes" id="UP001332931"/>
    </source>
</evidence>
<gene>
    <name evidence="8" type="ORF">VXJ25_04135</name>
</gene>
<keyword evidence="4" id="KW-0554">One-carbon metabolism</keyword>
<dbReference type="InterPro" id="IPR024072">
    <property type="entry name" value="DHFR-like_dom_sf"/>
</dbReference>
<dbReference type="CDD" id="cd00209">
    <property type="entry name" value="DHFR"/>
    <property type="match status" value="1"/>
</dbReference>
<dbReference type="PROSITE" id="PS51330">
    <property type="entry name" value="DHFR_2"/>
    <property type="match status" value="1"/>
</dbReference>
<dbReference type="RefSeq" id="WP_330957949.1">
    <property type="nucleotide sequence ID" value="NZ_JAZGJQ010000003.1"/>
</dbReference>
<dbReference type="Proteomes" id="UP001332931">
    <property type="component" value="Unassembled WGS sequence"/>
</dbReference>
<feature type="domain" description="DHFR" evidence="7">
    <location>
        <begin position="1"/>
        <end position="167"/>
    </location>
</feature>
<evidence type="ECO:0000259" key="7">
    <source>
        <dbReference type="PROSITE" id="PS51330"/>
    </source>
</evidence>
<keyword evidence="9" id="KW-1185">Reference proteome</keyword>
<evidence type="ECO:0000256" key="2">
    <source>
        <dbReference type="ARBA" id="ARBA00009539"/>
    </source>
</evidence>
<dbReference type="Pfam" id="PF00186">
    <property type="entry name" value="DHFR_1"/>
    <property type="match status" value="1"/>
</dbReference>
<dbReference type="InterPro" id="IPR001796">
    <property type="entry name" value="DHFR_dom"/>
</dbReference>
<evidence type="ECO:0000256" key="3">
    <source>
        <dbReference type="ARBA" id="ARBA00012856"/>
    </source>
</evidence>
<name>A0ABU7R9A4_9ACTN</name>
<dbReference type="PANTHER" id="PTHR48069:SF3">
    <property type="entry name" value="DIHYDROFOLATE REDUCTASE"/>
    <property type="match status" value="1"/>
</dbReference>
<dbReference type="SUPFAM" id="SSF53597">
    <property type="entry name" value="Dihydrofolate reductase-like"/>
    <property type="match status" value="1"/>
</dbReference>
<comment type="pathway">
    <text evidence="1">Cofactor biosynthesis; tetrahydrofolate biosynthesis; 5,6,7,8-tetrahydrofolate from 7,8-dihydrofolate: step 1/1.</text>
</comment>
<reference evidence="8 9" key="1">
    <citation type="submission" date="2024-01" db="EMBL/GenBank/DDBJ databases">
        <title>Description of Olsenella sp. nov., isolated from pig feces.</title>
        <authorList>
            <person name="Chang Y.-H."/>
        </authorList>
    </citation>
    <scope>NUCLEOTIDE SEQUENCE [LARGE SCALE GENOMIC DNA]</scope>
    <source>
        <strain evidence="8 9">YH-ols2223</strain>
    </source>
</reference>
<dbReference type="EMBL" id="JAZGJQ010000003">
    <property type="protein sequence ID" value="MEE6147183.1"/>
    <property type="molecule type" value="Genomic_DNA"/>
</dbReference>
<evidence type="ECO:0000256" key="5">
    <source>
        <dbReference type="ARBA" id="ARBA00022857"/>
    </source>
</evidence>
<dbReference type="PRINTS" id="PR00070">
    <property type="entry name" value="DHFR"/>
</dbReference>
<evidence type="ECO:0000313" key="8">
    <source>
        <dbReference type="EMBL" id="MEE6147183.1"/>
    </source>
</evidence>
<comment type="similarity">
    <text evidence="2">Belongs to the dihydrofolate reductase family.</text>
</comment>
<dbReference type="EC" id="1.5.1.3" evidence="3"/>
<keyword evidence="6 8" id="KW-0560">Oxidoreductase</keyword>
<evidence type="ECO:0000256" key="4">
    <source>
        <dbReference type="ARBA" id="ARBA00022563"/>
    </source>
</evidence>